<keyword evidence="2" id="KW-0560">Oxidoreductase</keyword>
<dbReference type="Gene3D" id="3.30.9.10">
    <property type="entry name" value="D-Amino Acid Oxidase, subunit A, domain 2"/>
    <property type="match status" value="1"/>
</dbReference>
<dbReference type="InterPro" id="IPR006076">
    <property type="entry name" value="FAD-dep_OxRdtase"/>
</dbReference>
<dbReference type="RefSeq" id="WP_069707880.1">
    <property type="nucleotide sequence ID" value="NZ_CP017075.1"/>
</dbReference>
<name>A0A1D8A2S7_9SPHN</name>
<dbReference type="Pfam" id="PF01266">
    <property type="entry name" value="DAO"/>
    <property type="match status" value="1"/>
</dbReference>
<keyword evidence="5" id="KW-1185">Reference proteome</keyword>
<evidence type="ECO:0000259" key="3">
    <source>
        <dbReference type="Pfam" id="PF01266"/>
    </source>
</evidence>
<gene>
    <name evidence="4" type="ORF">BES08_06415</name>
</gene>
<dbReference type="AlphaFoldDB" id="A0A1D8A2S7"/>
<evidence type="ECO:0000313" key="5">
    <source>
        <dbReference type="Proteomes" id="UP000094626"/>
    </source>
</evidence>
<comment type="cofactor">
    <cofactor evidence="1">
        <name>FAD</name>
        <dbReference type="ChEBI" id="CHEBI:57692"/>
    </cofactor>
</comment>
<dbReference type="PROSITE" id="PS51257">
    <property type="entry name" value="PROKAR_LIPOPROTEIN"/>
    <property type="match status" value="1"/>
</dbReference>
<dbReference type="OrthoDB" id="9787190at2"/>
<dbReference type="PANTHER" id="PTHR13847">
    <property type="entry name" value="SARCOSINE DEHYDROGENASE-RELATED"/>
    <property type="match status" value="1"/>
</dbReference>
<dbReference type="Proteomes" id="UP000094626">
    <property type="component" value="Chromosome"/>
</dbReference>
<organism evidence="4 5">
    <name type="scientific">Novosphingobium resinovorum</name>
    <dbReference type="NCBI Taxonomy" id="158500"/>
    <lineage>
        <taxon>Bacteria</taxon>
        <taxon>Pseudomonadati</taxon>
        <taxon>Pseudomonadota</taxon>
        <taxon>Alphaproteobacteria</taxon>
        <taxon>Sphingomonadales</taxon>
        <taxon>Sphingomonadaceae</taxon>
        <taxon>Novosphingobium</taxon>
    </lineage>
</organism>
<dbReference type="Gene3D" id="3.50.50.60">
    <property type="entry name" value="FAD/NAD(P)-binding domain"/>
    <property type="match status" value="1"/>
</dbReference>
<dbReference type="PRINTS" id="PR00757">
    <property type="entry name" value="AMINEOXDASEF"/>
</dbReference>
<evidence type="ECO:0000313" key="4">
    <source>
        <dbReference type="EMBL" id="AOR76425.1"/>
    </source>
</evidence>
<protein>
    <submittedName>
        <fullName evidence="4">Sarcosine oxidase subunit beta</fullName>
    </submittedName>
</protein>
<evidence type="ECO:0000256" key="2">
    <source>
        <dbReference type="ARBA" id="ARBA00023002"/>
    </source>
</evidence>
<sequence length="380" mass="41143">MSAARSDVLIIGGGIMGCASALFLHQRGQSVTLLETDLVGRQASGTNFGNVRRQGRPLYQLPLANRSIAIWRQARELLGTDIEYLQRGHMRVAYRDRPDAAERMEAYAADAAHYDLDLEMLSGNVLRDRFPWMGPDVLAASLSAQCGHANPRLTGPAFARAAVKLGAVIHENCKATTALRDGNEFHVVAADGREFRAPVLLVTAGAWAKAFVEGFGETVPLTSRGPNMCVTEPLPYAIGPSVGVSTPETFESVYFRQVGRGNLVIGGSTQNQTYPEDYRVYVKPENCIGQWQQIQRLIPAVRNLAIIRTWSGIESYLPDDQPVMGPSAGVDGLFYAFGFCGAGFQLGPGVGETMAELIATGSTDIDLSPYRIDRFAAASE</sequence>
<dbReference type="GO" id="GO:0005737">
    <property type="term" value="C:cytoplasm"/>
    <property type="evidence" value="ECO:0007669"/>
    <property type="project" value="TreeGrafter"/>
</dbReference>
<dbReference type="KEGG" id="nre:BES08_06415"/>
<evidence type="ECO:0000256" key="1">
    <source>
        <dbReference type="ARBA" id="ARBA00001974"/>
    </source>
</evidence>
<feature type="domain" description="FAD dependent oxidoreductase" evidence="3">
    <location>
        <begin position="7"/>
        <end position="357"/>
    </location>
</feature>
<dbReference type="InterPro" id="IPR036188">
    <property type="entry name" value="FAD/NAD-bd_sf"/>
</dbReference>
<accession>A0A1D8A2S7</accession>
<dbReference type="EMBL" id="CP017075">
    <property type="protein sequence ID" value="AOR76425.1"/>
    <property type="molecule type" value="Genomic_DNA"/>
</dbReference>
<reference evidence="5" key="1">
    <citation type="journal article" date="2017" name="J. Biotechnol.">
        <title>Complete genome sequence of Novosphingobium resinovorum SA1, a versatile xenobiotic-degrading bacterium capable of utilizing sulfanilic acid.</title>
        <authorList>
            <person name="Hegedus B."/>
            <person name="Kos P.B."/>
            <person name="Balint B."/>
            <person name="Maroti G."/>
            <person name="Gan H.M."/>
            <person name="Perei K."/>
            <person name="Rakhely G."/>
        </authorList>
    </citation>
    <scope>NUCLEOTIDE SEQUENCE [LARGE SCALE GENOMIC DNA]</scope>
    <source>
        <strain evidence="5">SA1</strain>
    </source>
</reference>
<dbReference type="PANTHER" id="PTHR13847:SF287">
    <property type="entry name" value="FAD-DEPENDENT OXIDOREDUCTASE DOMAIN-CONTAINING PROTEIN 1"/>
    <property type="match status" value="1"/>
</dbReference>
<dbReference type="SUPFAM" id="SSF51905">
    <property type="entry name" value="FAD/NAD(P)-binding domain"/>
    <property type="match status" value="1"/>
</dbReference>
<proteinExistence type="predicted"/>
<dbReference type="SUPFAM" id="SSF54373">
    <property type="entry name" value="FAD-linked reductases, C-terminal domain"/>
    <property type="match status" value="1"/>
</dbReference>
<dbReference type="GO" id="GO:0016491">
    <property type="term" value="F:oxidoreductase activity"/>
    <property type="evidence" value="ECO:0007669"/>
    <property type="project" value="UniProtKB-KW"/>
</dbReference>
<dbReference type="InterPro" id="IPR001613">
    <property type="entry name" value="Flavin_amine_oxidase"/>
</dbReference>